<protein>
    <submittedName>
        <fullName evidence="2">Beta-phosphoglucomutase</fullName>
    </submittedName>
</protein>
<dbReference type="PANTHER" id="PTHR18901:SF38">
    <property type="entry name" value="PSEUDOURIDINE-5'-PHOSPHATASE"/>
    <property type="match status" value="1"/>
</dbReference>
<dbReference type="EMBL" id="CATOUU010000765">
    <property type="protein sequence ID" value="CAI9946842.1"/>
    <property type="molecule type" value="Genomic_DNA"/>
</dbReference>
<dbReference type="InterPro" id="IPR023198">
    <property type="entry name" value="PGP-like_dom2"/>
</dbReference>
<dbReference type="Pfam" id="PF13419">
    <property type="entry name" value="HAD_2"/>
    <property type="match status" value="1"/>
</dbReference>
<keyword evidence="5" id="KW-1185">Reference proteome</keyword>
<dbReference type="GO" id="GO:0016791">
    <property type="term" value="F:phosphatase activity"/>
    <property type="evidence" value="ECO:0007669"/>
    <property type="project" value="TreeGrafter"/>
</dbReference>
<dbReference type="EMBL" id="CATOUU010000765">
    <property type="protein sequence ID" value="CAI9946829.1"/>
    <property type="molecule type" value="Genomic_DNA"/>
</dbReference>
<sequence>MKYIFTLLAQIVILQQNVIKPLLNTSELFNQIFSGIKAVIFDLDGTLIDSTPAWERANDLFFSKHGIQHGSDYFKNLTGKTLQQCAQYIQCTFAPNLSAQQIISDLEYFYDRELSSVAFFPFSLSLIRTLANNNFKLGIASACTARWFSQLIKNQSPENQILLQKVTFVSCETRSKPDPMVYIECMRRLGVEPFETVVFEDSGTGLSGARQSGARVVHAMSHVVSERADFGFRGYHEFGIE</sequence>
<dbReference type="InterPro" id="IPR041492">
    <property type="entry name" value="HAD_2"/>
</dbReference>
<reference evidence="3 5" key="2">
    <citation type="submission" date="2024-07" db="EMBL/GenBank/DDBJ databases">
        <authorList>
            <person name="Akdeniz Z."/>
        </authorList>
    </citation>
    <scope>NUCLEOTIDE SEQUENCE [LARGE SCALE GENOMIC DNA]</scope>
</reference>
<dbReference type="PANTHER" id="PTHR18901">
    <property type="entry name" value="2-DEOXYGLUCOSE-6-PHOSPHATE PHOSPHATASE 2"/>
    <property type="match status" value="1"/>
</dbReference>
<dbReference type="InterPro" id="IPR023214">
    <property type="entry name" value="HAD_sf"/>
</dbReference>
<reference evidence="2" key="1">
    <citation type="submission" date="2023-06" db="EMBL/GenBank/DDBJ databases">
        <authorList>
            <person name="Kurt Z."/>
        </authorList>
    </citation>
    <scope>NUCLEOTIDE SEQUENCE</scope>
</reference>
<evidence type="ECO:0000313" key="1">
    <source>
        <dbReference type="EMBL" id="CAI9946829.1"/>
    </source>
</evidence>
<dbReference type="InterPro" id="IPR036412">
    <property type="entry name" value="HAD-like_sf"/>
</dbReference>
<dbReference type="SUPFAM" id="SSF56784">
    <property type="entry name" value="HAD-like"/>
    <property type="match status" value="1"/>
</dbReference>
<evidence type="ECO:0000313" key="5">
    <source>
        <dbReference type="Proteomes" id="UP001642409"/>
    </source>
</evidence>
<gene>
    <name evidence="1" type="ORF">HINF_LOCUS34474</name>
    <name evidence="2" type="ORF">HINF_LOCUS34487</name>
    <name evidence="3" type="ORF">HINF_LOCUS58274</name>
    <name evidence="4" type="ORF">HINF_LOCUS58287</name>
</gene>
<evidence type="ECO:0000313" key="2">
    <source>
        <dbReference type="EMBL" id="CAI9946842.1"/>
    </source>
</evidence>
<accession>A0AA86UDH0</accession>
<dbReference type="Gene3D" id="1.10.150.240">
    <property type="entry name" value="Putative phosphatase, domain 2"/>
    <property type="match status" value="1"/>
</dbReference>
<dbReference type="NCBIfam" id="TIGR01509">
    <property type="entry name" value="HAD-SF-IA-v3"/>
    <property type="match status" value="1"/>
</dbReference>
<proteinExistence type="predicted"/>
<dbReference type="InterPro" id="IPR006439">
    <property type="entry name" value="HAD-SF_hydro_IA"/>
</dbReference>
<organism evidence="2">
    <name type="scientific">Hexamita inflata</name>
    <dbReference type="NCBI Taxonomy" id="28002"/>
    <lineage>
        <taxon>Eukaryota</taxon>
        <taxon>Metamonada</taxon>
        <taxon>Diplomonadida</taxon>
        <taxon>Hexamitidae</taxon>
        <taxon>Hexamitinae</taxon>
        <taxon>Hexamita</taxon>
    </lineage>
</organism>
<dbReference type="EMBL" id="CAXDID020000326">
    <property type="protein sequence ID" value="CAL6077402.1"/>
    <property type="molecule type" value="Genomic_DNA"/>
</dbReference>
<dbReference type="Proteomes" id="UP001642409">
    <property type="component" value="Unassembled WGS sequence"/>
</dbReference>
<evidence type="ECO:0000313" key="4">
    <source>
        <dbReference type="EMBL" id="CAL6077402.1"/>
    </source>
</evidence>
<dbReference type="AlphaFoldDB" id="A0AA86UDH0"/>
<dbReference type="CDD" id="cd07505">
    <property type="entry name" value="HAD_BPGM-like"/>
    <property type="match status" value="1"/>
</dbReference>
<comment type="caution">
    <text evidence="2">The sequence shown here is derived from an EMBL/GenBank/DDBJ whole genome shotgun (WGS) entry which is preliminary data.</text>
</comment>
<dbReference type="Gene3D" id="3.40.50.1000">
    <property type="entry name" value="HAD superfamily/HAD-like"/>
    <property type="match status" value="1"/>
</dbReference>
<dbReference type="EMBL" id="CAXDID020000326">
    <property type="protein sequence ID" value="CAL6077389.1"/>
    <property type="molecule type" value="Genomic_DNA"/>
</dbReference>
<dbReference type="SFLD" id="SFLDS00003">
    <property type="entry name" value="Haloacid_Dehalogenase"/>
    <property type="match status" value="1"/>
</dbReference>
<dbReference type="SFLD" id="SFLDG01129">
    <property type="entry name" value="C1.5:_HAD__Beta-PGM__Phosphata"/>
    <property type="match status" value="1"/>
</dbReference>
<name>A0AA86UDH0_9EUKA</name>
<evidence type="ECO:0000313" key="3">
    <source>
        <dbReference type="EMBL" id="CAL6077389.1"/>
    </source>
</evidence>